<dbReference type="PANTHER" id="PTHR38815:SF1">
    <property type="entry name" value="DUF373 FAMILY PROTEIN"/>
    <property type="match status" value="1"/>
</dbReference>
<evidence type="ECO:0000256" key="1">
    <source>
        <dbReference type="SAM" id="Phobius"/>
    </source>
</evidence>
<feature type="transmembrane region" description="Helical" evidence="1">
    <location>
        <begin position="157"/>
        <end position="174"/>
    </location>
</feature>
<protein>
    <submittedName>
        <fullName evidence="2">Protein containing DUF373</fullName>
    </submittedName>
</protein>
<reference evidence="2" key="1">
    <citation type="submission" date="2013-08" db="EMBL/GenBank/DDBJ databases">
        <authorList>
            <person name="Mendez C."/>
            <person name="Richter M."/>
            <person name="Ferrer M."/>
            <person name="Sanchez J."/>
        </authorList>
    </citation>
    <scope>NUCLEOTIDE SEQUENCE</scope>
</reference>
<dbReference type="AlphaFoldDB" id="T0Z0X5"/>
<gene>
    <name evidence="2" type="ORF">B1B_15587</name>
</gene>
<comment type="caution">
    <text evidence="2">The sequence shown here is derived from an EMBL/GenBank/DDBJ whole genome shotgun (WGS) entry which is preliminary data.</text>
</comment>
<organism evidence="2">
    <name type="scientific">mine drainage metagenome</name>
    <dbReference type="NCBI Taxonomy" id="410659"/>
    <lineage>
        <taxon>unclassified sequences</taxon>
        <taxon>metagenomes</taxon>
        <taxon>ecological metagenomes</taxon>
    </lineage>
</organism>
<dbReference type="PANTHER" id="PTHR38815">
    <property type="entry name" value="HYPOTHETICAL MEMBRANE PROTEIN, CONSERVED, DUF373 FAMILY"/>
    <property type="match status" value="1"/>
</dbReference>
<evidence type="ECO:0000313" key="2">
    <source>
        <dbReference type="EMBL" id="EQD38958.1"/>
    </source>
</evidence>
<keyword evidence="1" id="KW-0812">Transmembrane</keyword>
<proteinExistence type="predicted"/>
<feature type="non-terminal residue" evidence="2">
    <location>
        <position position="175"/>
    </location>
</feature>
<keyword evidence="1" id="KW-0472">Membrane</keyword>
<dbReference type="EMBL" id="AUZY01010372">
    <property type="protein sequence ID" value="EQD38958.1"/>
    <property type="molecule type" value="Genomic_DNA"/>
</dbReference>
<reference evidence="2" key="2">
    <citation type="journal article" date="2014" name="ISME J.">
        <title>Microbial stratification in low pH oxic and suboxic macroscopic growths along an acid mine drainage.</title>
        <authorList>
            <person name="Mendez-Garcia C."/>
            <person name="Mesa V."/>
            <person name="Sprenger R.R."/>
            <person name="Richter M."/>
            <person name="Diez M.S."/>
            <person name="Solano J."/>
            <person name="Bargiela R."/>
            <person name="Golyshina O.V."/>
            <person name="Manteca A."/>
            <person name="Ramos J.L."/>
            <person name="Gallego J.R."/>
            <person name="Llorente I."/>
            <person name="Martins Dos Santos V.A."/>
            <person name="Jensen O.N."/>
            <person name="Pelaez A.I."/>
            <person name="Sanchez J."/>
            <person name="Ferrer M."/>
        </authorList>
    </citation>
    <scope>NUCLEOTIDE SEQUENCE</scope>
</reference>
<keyword evidence="1" id="KW-1133">Transmembrane helix</keyword>
<name>T0Z0X5_9ZZZZ</name>
<dbReference type="InterPro" id="IPR007254">
    <property type="entry name" value="DUF373"/>
</dbReference>
<accession>T0Z0X5</accession>
<sequence length="175" mass="19237">MRLVVGVDRDDDLGRKAGVPGPVVGRQAVLDAALKLGTADPEDSDTNAMFAAVNLADELRRAGESVEVVILTGDGHVGTVSDRRVAAQLDQVLAEIPVEAFHLVSDGEEDEYLYPLLASRRHVDSIRKVYVRQSASIQGTYYTLVRALKDQKLRTKTLLPLAGLFIFLSLIWYFQ</sequence>
<dbReference type="Pfam" id="PF04123">
    <property type="entry name" value="DUF373"/>
    <property type="match status" value="1"/>
</dbReference>